<dbReference type="Proteomes" id="UP001594351">
    <property type="component" value="Unassembled WGS sequence"/>
</dbReference>
<dbReference type="InterPro" id="IPR054333">
    <property type="entry name" value="REase-ARP-assoc"/>
</dbReference>
<name>A0ABV6YXE9_UNCC1</name>
<gene>
    <name evidence="2" type="ORF">ACFL27_11870</name>
</gene>
<reference evidence="2 3" key="1">
    <citation type="submission" date="2024-09" db="EMBL/GenBank/DDBJ databases">
        <title>Laminarin stimulates single cell rates of sulfate reduction while oxygen inhibits transcriptomic activity in coastal marine sediment.</title>
        <authorList>
            <person name="Lindsay M."/>
            <person name="Orcutt B."/>
            <person name="Emerson D."/>
            <person name="Stepanauskas R."/>
            <person name="D'Angelo T."/>
        </authorList>
    </citation>
    <scope>NUCLEOTIDE SEQUENCE [LARGE SCALE GENOMIC DNA]</scope>
    <source>
        <strain evidence="2">SAG AM-311-K15</strain>
    </source>
</reference>
<accession>A0ABV6YXE9</accession>
<feature type="compositionally biased region" description="Basic residues" evidence="1">
    <location>
        <begin position="1"/>
        <end position="11"/>
    </location>
</feature>
<dbReference type="EMBL" id="JBHPBY010000131">
    <property type="protein sequence ID" value="MFC1850882.1"/>
    <property type="molecule type" value="Genomic_DNA"/>
</dbReference>
<sequence length="367" mass="43832">MTKQKYIHHHPSQSDNDENTHDWYHRYNEFTRQAVDTQLVWKKLKYPDIPYGEHTTKQGHYYPHILPQSKWQSNIYPDTKSSMLHYAQEEKVFINQQKNNLLSSQICCFNFLYIFRENREYARTILGPLLPHVREITDIQFEDTGPKGCTAWLGEPPGGGRGYCRTSADVAVYWIDQEERSRVTYVEWKYTETTFGPCGGYKSKTNHHPEICEKLNIEDYSARNCYLCNGNSEYQKRRYWEHLEMNQKCQSQLILNRLKSIRGCPFRGPLNQLMRLTLLADYTQQDARYDHVDVVVLYFSRTQDLFRLPYHLSRAAHKNVVDLWQSTLTDPDRFRAVTVEEMLKAYDRSPDSELKYWRNYIRERYDV</sequence>
<evidence type="ECO:0000313" key="2">
    <source>
        <dbReference type="EMBL" id="MFC1850882.1"/>
    </source>
</evidence>
<feature type="region of interest" description="Disordered" evidence="1">
    <location>
        <begin position="1"/>
        <end position="20"/>
    </location>
</feature>
<protein>
    <submittedName>
        <fullName evidence="2">Uncharacterized protein</fullName>
    </submittedName>
</protein>
<dbReference type="Pfam" id="PF22558">
    <property type="entry name" value="REase-ARP"/>
    <property type="match status" value="1"/>
</dbReference>
<keyword evidence="3" id="KW-1185">Reference proteome</keyword>
<organism evidence="2 3">
    <name type="scientific">candidate division CSSED10-310 bacterium</name>
    <dbReference type="NCBI Taxonomy" id="2855610"/>
    <lineage>
        <taxon>Bacteria</taxon>
        <taxon>Bacteria division CSSED10-310</taxon>
    </lineage>
</organism>
<evidence type="ECO:0000313" key="3">
    <source>
        <dbReference type="Proteomes" id="UP001594351"/>
    </source>
</evidence>
<comment type="caution">
    <text evidence="2">The sequence shown here is derived from an EMBL/GenBank/DDBJ whole genome shotgun (WGS) entry which is preliminary data.</text>
</comment>
<proteinExistence type="predicted"/>
<evidence type="ECO:0000256" key="1">
    <source>
        <dbReference type="SAM" id="MobiDB-lite"/>
    </source>
</evidence>